<protein>
    <submittedName>
        <fullName evidence="1">Uncharacterized protein</fullName>
    </submittedName>
</protein>
<dbReference type="Proteomes" id="UP000298663">
    <property type="component" value="Unassembled WGS sequence"/>
</dbReference>
<dbReference type="AlphaFoldDB" id="A0A4U8UVD6"/>
<dbReference type="EMBL" id="AZBU02000001">
    <property type="protein sequence ID" value="TMS35778.1"/>
    <property type="molecule type" value="Genomic_DNA"/>
</dbReference>
<sequence>MHETRRLSSRCRTYLDARAAWPHAIVMQPLLKRSDQIKPCSRTRCIRLATYLGAISRAAWCAEPRWDNIQTYVPVPVE</sequence>
<gene>
    <name evidence="1" type="ORF">L596_003101</name>
</gene>
<proteinExistence type="predicted"/>
<name>A0A4U8UVD6_STECR</name>
<reference evidence="1 2" key="1">
    <citation type="journal article" date="2015" name="Genome Biol.">
        <title>Comparative genomics of Steinernema reveals deeply conserved gene regulatory networks.</title>
        <authorList>
            <person name="Dillman A.R."/>
            <person name="Macchietto M."/>
            <person name="Porter C.F."/>
            <person name="Rogers A."/>
            <person name="Williams B."/>
            <person name="Antoshechkin I."/>
            <person name="Lee M.M."/>
            <person name="Goodwin Z."/>
            <person name="Lu X."/>
            <person name="Lewis E.E."/>
            <person name="Goodrich-Blair H."/>
            <person name="Stock S.P."/>
            <person name="Adams B.J."/>
            <person name="Sternberg P.W."/>
            <person name="Mortazavi A."/>
        </authorList>
    </citation>
    <scope>NUCLEOTIDE SEQUENCE [LARGE SCALE GENOMIC DNA]</scope>
    <source>
        <strain evidence="1 2">ALL</strain>
    </source>
</reference>
<evidence type="ECO:0000313" key="1">
    <source>
        <dbReference type="EMBL" id="TMS35778.1"/>
    </source>
</evidence>
<comment type="caution">
    <text evidence="1">The sequence shown here is derived from an EMBL/GenBank/DDBJ whole genome shotgun (WGS) entry which is preliminary data.</text>
</comment>
<keyword evidence="2" id="KW-1185">Reference proteome</keyword>
<evidence type="ECO:0000313" key="2">
    <source>
        <dbReference type="Proteomes" id="UP000298663"/>
    </source>
</evidence>
<accession>A0A4U8UVD6</accession>
<reference evidence="1 2" key="2">
    <citation type="journal article" date="2019" name="G3 (Bethesda)">
        <title>Hybrid Assembly of the Genome of the Entomopathogenic Nematode Steinernema carpocapsae Identifies the X-Chromosome.</title>
        <authorList>
            <person name="Serra L."/>
            <person name="Macchietto M."/>
            <person name="Macias-Munoz A."/>
            <person name="McGill C.J."/>
            <person name="Rodriguez I.M."/>
            <person name="Rodriguez B."/>
            <person name="Murad R."/>
            <person name="Mortazavi A."/>
        </authorList>
    </citation>
    <scope>NUCLEOTIDE SEQUENCE [LARGE SCALE GENOMIC DNA]</scope>
    <source>
        <strain evidence="1 2">ALL</strain>
    </source>
</reference>
<organism evidence="1 2">
    <name type="scientific">Steinernema carpocapsae</name>
    <name type="common">Entomopathogenic nematode</name>
    <dbReference type="NCBI Taxonomy" id="34508"/>
    <lineage>
        <taxon>Eukaryota</taxon>
        <taxon>Metazoa</taxon>
        <taxon>Ecdysozoa</taxon>
        <taxon>Nematoda</taxon>
        <taxon>Chromadorea</taxon>
        <taxon>Rhabditida</taxon>
        <taxon>Tylenchina</taxon>
        <taxon>Panagrolaimomorpha</taxon>
        <taxon>Strongyloidoidea</taxon>
        <taxon>Steinernematidae</taxon>
        <taxon>Steinernema</taxon>
    </lineage>
</organism>